<dbReference type="PIR" id="B70440">
    <property type="entry name" value="B70440"/>
</dbReference>
<proteinExistence type="predicted"/>
<evidence type="ECO:0000259" key="1">
    <source>
        <dbReference type="Pfam" id="PF12706"/>
    </source>
</evidence>
<evidence type="ECO:0000313" key="3">
    <source>
        <dbReference type="Proteomes" id="UP000000798"/>
    </source>
</evidence>
<dbReference type="Proteomes" id="UP000000798">
    <property type="component" value="Chromosome"/>
</dbReference>
<evidence type="ECO:0000313" key="2">
    <source>
        <dbReference type="EMBL" id="AAC07519.1"/>
    </source>
</evidence>
<dbReference type="SMR" id="O67548"/>
<dbReference type="SUPFAM" id="SSF56281">
    <property type="entry name" value="Metallo-hydrolase/oxidoreductase"/>
    <property type="match status" value="1"/>
</dbReference>
<gene>
    <name evidence="2" type="ordered locus">aq_1625</name>
</gene>
<name>O67548_AQUAE</name>
<dbReference type="eggNOG" id="COG1235">
    <property type="taxonomic scope" value="Bacteria"/>
</dbReference>
<dbReference type="CDD" id="cd07741">
    <property type="entry name" value="metallo-hydrolase-like_MBL-fold"/>
    <property type="match status" value="1"/>
</dbReference>
<dbReference type="InterPro" id="IPR001279">
    <property type="entry name" value="Metallo-B-lactamas"/>
</dbReference>
<dbReference type="EnsemblBacteria" id="AAC07519">
    <property type="protein sequence ID" value="AAC07519"/>
    <property type="gene ID" value="aq_1625"/>
</dbReference>
<dbReference type="Pfam" id="PF12706">
    <property type="entry name" value="Lactamase_B_2"/>
    <property type="match status" value="1"/>
</dbReference>
<dbReference type="PANTHER" id="PTHR42663">
    <property type="entry name" value="HYDROLASE C777.06C-RELATED-RELATED"/>
    <property type="match status" value="1"/>
</dbReference>
<dbReference type="PANTHER" id="PTHR42663:SF6">
    <property type="entry name" value="HYDROLASE C777.06C-RELATED"/>
    <property type="match status" value="1"/>
</dbReference>
<keyword evidence="3" id="KW-1185">Reference proteome</keyword>
<accession>O67548</accession>
<sequence>MKVIFLGTAGGRVVTFNLIRRSGGFLLEENSSYLHVDPGPGAFVYLHQLGIDYKKIDLIVLSHLHLDHSADVNTLIEAATNGGKYRNLSLFAPKSALEGADRVVFPYNRRRLVKEETFSEGSEHHYKNWKVKAVIKHKHHRTETYGLFLQNKVVYVSCAGFEERMLTLYPKNADLMIINTTFYRKRPNVEHLSAEDAKVLISHLKPKKAVITHYSMEMLQIGPDKVAEEITKETGIETIAAKDNMILEI</sequence>
<reference evidence="2 3" key="1">
    <citation type="journal article" date="1998" name="Nature">
        <title>The complete genome of the hyperthermophilic bacterium Aquifex aeolicus.</title>
        <authorList>
            <person name="Deckert G."/>
            <person name="Warren P.V."/>
            <person name="Gaasterland T."/>
            <person name="Young W.G."/>
            <person name="Lenox A.L."/>
            <person name="Graham D.E."/>
            <person name="Overbeek R."/>
            <person name="Snead M.A."/>
            <person name="Keller M."/>
            <person name="Aujay M."/>
            <person name="Huber R."/>
            <person name="Feldman R.A."/>
            <person name="Short J.M."/>
            <person name="Olson G.J."/>
            <person name="Swanson R.V."/>
        </authorList>
    </citation>
    <scope>NUCLEOTIDE SEQUENCE [LARGE SCALE GENOMIC DNA]</scope>
    <source>
        <strain evidence="2 3">VF5</strain>
    </source>
</reference>
<dbReference type="HOGENOM" id="CLU_074581_0_0_0"/>
<dbReference type="RefSeq" id="WP_010881051.1">
    <property type="nucleotide sequence ID" value="NC_000918.1"/>
</dbReference>
<dbReference type="InParanoid" id="O67548"/>
<dbReference type="Gene3D" id="3.60.15.10">
    <property type="entry name" value="Ribonuclease Z/Hydroxyacylglutathione hydrolase-like"/>
    <property type="match status" value="1"/>
</dbReference>
<dbReference type="KEGG" id="aae:aq_1625"/>
<dbReference type="OrthoDB" id="9800940at2"/>
<dbReference type="AlphaFoldDB" id="O67548"/>
<feature type="domain" description="Metallo-beta-lactamase" evidence="1">
    <location>
        <begin position="35"/>
        <end position="214"/>
    </location>
</feature>
<dbReference type="InterPro" id="IPR036866">
    <property type="entry name" value="RibonucZ/Hydroxyglut_hydro"/>
</dbReference>
<dbReference type="EMBL" id="AE000657">
    <property type="protein sequence ID" value="AAC07519.1"/>
    <property type="molecule type" value="Genomic_DNA"/>
</dbReference>
<dbReference type="STRING" id="224324.aq_1625"/>
<protein>
    <recommendedName>
        <fullName evidence="1">Metallo-beta-lactamase domain-containing protein</fullName>
    </recommendedName>
</protein>
<organism evidence="2 3">
    <name type="scientific">Aquifex aeolicus (strain VF5)</name>
    <dbReference type="NCBI Taxonomy" id="224324"/>
    <lineage>
        <taxon>Bacteria</taxon>
        <taxon>Pseudomonadati</taxon>
        <taxon>Aquificota</taxon>
        <taxon>Aquificia</taxon>
        <taxon>Aquificales</taxon>
        <taxon>Aquificaceae</taxon>
        <taxon>Aquifex</taxon>
    </lineage>
</organism>